<name>A0A6L9Q8I9_9ACTN</name>
<sequence>MTSTQKVTFSSEGVSLAGNLFLPSGGEPRDVESPALMIRNTRNAVTFLAAVASPMVRAASTKSLARPKDFVWTDGIQFDFCDQEPQVAFAADTAAAHFAATL</sequence>
<gene>
    <name evidence="1" type="ORF">G3I70_04600</name>
</gene>
<comment type="caution">
    <text evidence="1">The sequence shown here is derived from an EMBL/GenBank/DDBJ whole genome shotgun (WGS) entry which is preliminary data.</text>
</comment>
<proteinExistence type="predicted"/>
<dbReference type="EMBL" id="JAAGLI010000113">
    <property type="protein sequence ID" value="NEA21779.1"/>
    <property type="molecule type" value="Genomic_DNA"/>
</dbReference>
<reference evidence="1 2" key="1">
    <citation type="submission" date="2020-01" db="EMBL/GenBank/DDBJ databases">
        <title>Insect and environment-associated Actinomycetes.</title>
        <authorList>
            <person name="Currrie C."/>
            <person name="Chevrette M."/>
            <person name="Carlson C."/>
            <person name="Stubbendieck R."/>
            <person name="Wendt-Pienkowski E."/>
        </authorList>
    </citation>
    <scope>NUCLEOTIDE SEQUENCE [LARGE SCALE GENOMIC DNA]</scope>
    <source>
        <strain evidence="1 2">SID10258</strain>
    </source>
</reference>
<dbReference type="AlphaFoldDB" id="A0A6L9Q8I9"/>
<organism evidence="1 2">
    <name type="scientific">Actinomadura bangladeshensis</name>
    <dbReference type="NCBI Taxonomy" id="453573"/>
    <lineage>
        <taxon>Bacteria</taxon>
        <taxon>Bacillati</taxon>
        <taxon>Actinomycetota</taxon>
        <taxon>Actinomycetes</taxon>
        <taxon>Streptosporangiales</taxon>
        <taxon>Thermomonosporaceae</taxon>
        <taxon>Actinomadura</taxon>
    </lineage>
</organism>
<protein>
    <submittedName>
        <fullName evidence="1">Uncharacterized protein</fullName>
    </submittedName>
</protein>
<dbReference type="RefSeq" id="WP_163053383.1">
    <property type="nucleotide sequence ID" value="NZ_JAAGLI010000113.1"/>
</dbReference>
<evidence type="ECO:0000313" key="1">
    <source>
        <dbReference type="EMBL" id="NEA21779.1"/>
    </source>
</evidence>
<accession>A0A6L9Q8I9</accession>
<evidence type="ECO:0000313" key="2">
    <source>
        <dbReference type="Proteomes" id="UP000475532"/>
    </source>
</evidence>
<dbReference type="Proteomes" id="UP000475532">
    <property type="component" value="Unassembled WGS sequence"/>
</dbReference>